<reference evidence="3" key="1">
    <citation type="submission" date="2010-11" db="EMBL/GenBank/DDBJ databases">
        <title>The complete sequence of chromosome of Oceanithermus profundus DSM 14977.</title>
        <authorList>
            <consortium name="US DOE Joint Genome Institute (JGI-PGF)"/>
            <person name="Lucas S."/>
            <person name="Copeland A."/>
            <person name="Lapidus A."/>
            <person name="Bruce D."/>
            <person name="Goodwin L."/>
            <person name="Pitluck S."/>
            <person name="Kyrpides N."/>
            <person name="Mavromatis K."/>
            <person name="Pagani I."/>
            <person name="Ivanova N."/>
            <person name="Zhang X."/>
            <person name="Brettin T."/>
            <person name="Detter J.C."/>
            <person name="Tapia R."/>
            <person name="Han C."/>
            <person name="Land M."/>
            <person name="Hauser L."/>
            <person name="Markowitz V."/>
            <person name="Cheng J.-F."/>
            <person name="Hugenholtz P."/>
            <person name="Woyke T."/>
            <person name="Wu D."/>
            <person name="Tindall B."/>
            <person name="Faehnrich R."/>
            <person name="Brambilla E."/>
            <person name="Klenk H.-P."/>
            <person name="Eisen J.A."/>
        </authorList>
    </citation>
    <scope>NUCLEOTIDE SEQUENCE [LARGE SCALE GENOMIC DNA]</scope>
    <source>
        <strain evidence="3">DSM 14977 / NBRC 100410 / VKM B-2274 / 506</strain>
    </source>
</reference>
<accession>E4U9T7</accession>
<dbReference type="RefSeq" id="WP_013458421.1">
    <property type="nucleotide sequence ID" value="NC_014761.1"/>
</dbReference>
<dbReference type="KEGG" id="opr:Ocepr_1799"/>
<gene>
    <name evidence="2" type="ordered locus">Ocepr_1799</name>
</gene>
<dbReference type="Proteomes" id="UP000008722">
    <property type="component" value="Chromosome"/>
</dbReference>
<dbReference type="OrthoDB" id="9839563at2"/>
<evidence type="ECO:0008006" key="4">
    <source>
        <dbReference type="Google" id="ProtNLM"/>
    </source>
</evidence>
<dbReference type="AlphaFoldDB" id="E4U9T7"/>
<keyword evidence="3" id="KW-1185">Reference proteome</keyword>
<dbReference type="HOGENOM" id="CLU_1254880_0_0_0"/>
<dbReference type="EMBL" id="CP002361">
    <property type="protein sequence ID" value="ADR37251.1"/>
    <property type="molecule type" value="Genomic_DNA"/>
</dbReference>
<evidence type="ECO:0000256" key="1">
    <source>
        <dbReference type="SAM" id="SignalP"/>
    </source>
</evidence>
<sequence length="220" mass="24482" precursor="true">MLRKTLLGLGLLVLASLALAQVSVKDRWRYTPFAQKDAVTAERLLRYTFAAAGERLRFEVRVDGRVVARFAKRARGELVFVVRLEPKPLRDSGLVVARSVVQLEKERQYTVLAKTTKREATRTITQTYVSEPEDPPDVITRTQARRGDRIISKTQVSGQEPGTLVDVAIELPFAGVRAPATLTPRLAMSAELEVGQRYELLTGRWGEGHALAVYVTPLAD</sequence>
<reference evidence="2 3" key="2">
    <citation type="journal article" date="2011" name="Stand. Genomic Sci.">
        <title>Complete genome sequence of Oceanithermus profundus type strain (506).</title>
        <authorList>
            <person name="Pati A."/>
            <person name="Zhang X."/>
            <person name="Lapidus A."/>
            <person name="Nolan M."/>
            <person name="Lucas S."/>
            <person name="Del Rio T.G."/>
            <person name="Tice H."/>
            <person name="Cheng J.F."/>
            <person name="Tapia R."/>
            <person name="Han C."/>
            <person name="Goodwin L."/>
            <person name="Pitluck S."/>
            <person name="Liolios K."/>
            <person name="Pagani I."/>
            <person name="Ivanova N."/>
            <person name="Mavromatis K."/>
            <person name="Chen A."/>
            <person name="Palaniappan K."/>
            <person name="Hauser L."/>
            <person name="Jeffries C.D."/>
            <person name="Brambilla E.M."/>
            <person name="Rohl A."/>
            <person name="Mwirichia R."/>
            <person name="Rohde M."/>
            <person name="Tindall B.J."/>
            <person name="Sikorski J."/>
            <person name="Wirth R."/>
            <person name="Goker M."/>
            <person name="Woyke T."/>
            <person name="Detter J.C."/>
            <person name="Bristow J."/>
            <person name="Eisen J.A."/>
            <person name="Markowitz V."/>
            <person name="Hugenholtz P."/>
            <person name="Kyrpides N.C."/>
            <person name="Klenk H.P."/>
            <person name="Land M."/>
        </authorList>
    </citation>
    <scope>NUCLEOTIDE SEQUENCE [LARGE SCALE GENOMIC DNA]</scope>
    <source>
        <strain evidence="3">DSM 14977 / NBRC 100410 / VKM B-2274 / 506</strain>
    </source>
</reference>
<evidence type="ECO:0000313" key="2">
    <source>
        <dbReference type="EMBL" id="ADR37251.1"/>
    </source>
</evidence>
<feature type="chain" id="PRO_5003188690" description="DUF3108 domain-containing protein" evidence="1">
    <location>
        <begin position="21"/>
        <end position="220"/>
    </location>
</feature>
<evidence type="ECO:0000313" key="3">
    <source>
        <dbReference type="Proteomes" id="UP000008722"/>
    </source>
</evidence>
<organism evidence="2 3">
    <name type="scientific">Oceanithermus profundus (strain DSM 14977 / NBRC 100410 / VKM B-2274 / 506)</name>
    <dbReference type="NCBI Taxonomy" id="670487"/>
    <lineage>
        <taxon>Bacteria</taxon>
        <taxon>Thermotogati</taxon>
        <taxon>Deinococcota</taxon>
        <taxon>Deinococci</taxon>
        <taxon>Thermales</taxon>
        <taxon>Thermaceae</taxon>
        <taxon>Oceanithermus</taxon>
    </lineage>
</organism>
<protein>
    <recommendedName>
        <fullName evidence="4">DUF3108 domain-containing protein</fullName>
    </recommendedName>
</protein>
<feature type="signal peptide" evidence="1">
    <location>
        <begin position="1"/>
        <end position="20"/>
    </location>
</feature>
<proteinExistence type="predicted"/>
<name>E4U9T7_OCEP5</name>
<keyword evidence="1" id="KW-0732">Signal</keyword>
<dbReference type="STRING" id="670487.Ocepr_1799"/>